<comment type="caution">
    <text evidence="2">The sequence shown here is derived from an EMBL/GenBank/DDBJ whole genome shotgun (WGS) entry which is preliminary data.</text>
</comment>
<keyword evidence="1" id="KW-0812">Transmembrane</keyword>
<evidence type="ECO:0000313" key="2">
    <source>
        <dbReference type="EMBL" id="GAA4075075.1"/>
    </source>
</evidence>
<reference evidence="3" key="1">
    <citation type="journal article" date="2019" name="Int. J. Syst. Evol. Microbiol.">
        <title>The Global Catalogue of Microorganisms (GCM) 10K type strain sequencing project: providing services to taxonomists for standard genome sequencing and annotation.</title>
        <authorList>
            <consortium name="The Broad Institute Genomics Platform"/>
            <consortium name="The Broad Institute Genome Sequencing Center for Infectious Disease"/>
            <person name="Wu L."/>
            <person name="Ma J."/>
        </authorList>
    </citation>
    <scope>NUCLEOTIDE SEQUENCE [LARGE SCALE GENOMIC DNA]</scope>
    <source>
        <strain evidence="3">JCM 16925</strain>
    </source>
</reference>
<name>A0ABP7VW28_9ACTN</name>
<dbReference type="Proteomes" id="UP001499984">
    <property type="component" value="Unassembled WGS sequence"/>
</dbReference>
<feature type="transmembrane region" description="Helical" evidence="1">
    <location>
        <begin position="129"/>
        <end position="151"/>
    </location>
</feature>
<sequence>MSVTAFKVHVPSADEQEKAAYVLRHIIKVSGESPVLVGRGLPNEFAPDDLRPGFTLYEDPAGLKPLCSVVPRTTEGGSEDGILVVLAPDGAELGVLRPPARTQRWRRPYEMGLPNGTKLVGRSGTITSWVVYVVLCPLLAIYNVLGFLGGYGGPDWFLPTRTAWRTKGGLGLGRAPLKFYGTTDKYKVRVKRLDPRLAYAQAVLHDSSS</sequence>
<organism evidence="2 3">
    <name type="scientific">Streptomyces shaanxiensis</name>
    <dbReference type="NCBI Taxonomy" id="653357"/>
    <lineage>
        <taxon>Bacteria</taxon>
        <taxon>Bacillati</taxon>
        <taxon>Actinomycetota</taxon>
        <taxon>Actinomycetes</taxon>
        <taxon>Kitasatosporales</taxon>
        <taxon>Streptomycetaceae</taxon>
        <taxon>Streptomyces</taxon>
    </lineage>
</organism>
<keyword evidence="3" id="KW-1185">Reference proteome</keyword>
<keyword evidence="1" id="KW-0472">Membrane</keyword>
<accession>A0ABP7VW28</accession>
<gene>
    <name evidence="2" type="ORF">GCM10022233_61530</name>
</gene>
<proteinExistence type="predicted"/>
<keyword evidence="1" id="KW-1133">Transmembrane helix</keyword>
<dbReference type="EMBL" id="BAAAZY010000019">
    <property type="protein sequence ID" value="GAA4075075.1"/>
    <property type="molecule type" value="Genomic_DNA"/>
</dbReference>
<protein>
    <submittedName>
        <fullName evidence="2">Uncharacterized protein</fullName>
    </submittedName>
</protein>
<evidence type="ECO:0000256" key="1">
    <source>
        <dbReference type="SAM" id="Phobius"/>
    </source>
</evidence>
<evidence type="ECO:0000313" key="3">
    <source>
        <dbReference type="Proteomes" id="UP001499984"/>
    </source>
</evidence>